<keyword evidence="1" id="KW-0472">Membrane</keyword>
<keyword evidence="1" id="KW-0812">Transmembrane</keyword>
<evidence type="ECO:0000313" key="2">
    <source>
        <dbReference type="EMBL" id="AEH62132.1"/>
    </source>
</evidence>
<protein>
    <recommendedName>
        <fullName evidence="4">ABC-2 type transport system permease protein</fullName>
    </recommendedName>
</protein>
<feature type="transmembrane region" description="Helical" evidence="1">
    <location>
        <begin position="229"/>
        <end position="248"/>
    </location>
</feature>
<proteinExistence type="predicted"/>
<gene>
    <name evidence="2" type="ordered locus">Zmob_0282</name>
</gene>
<organism evidence="2 3">
    <name type="scientific">Zymomonas mobilis subsp. mobilis (strain ATCC 10988 / DSM 424 / LMG 404 / NCIMB 8938 / NRRL B-806 / ZM1)</name>
    <dbReference type="NCBI Taxonomy" id="555217"/>
    <lineage>
        <taxon>Bacteria</taxon>
        <taxon>Pseudomonadati</taxon>
        <taxon>Pseudomonadota</taxon>
        <taxon>Alphaproteobacteria</taxon>
        <taxon>Sphingomonadales</taxon>
        <taxon>Zymomonadaceae</taxon>
        <taxon>Zymomonas</taxon>
    </lineage>
</organism>
<accession>A0A0H3G0C5</accession>
<dbReference type="Proteomes" id="UP000001494">
    <property type="component" value="Chromosome"/>
</dbReference>
<dbReference type="OrthoDB" id="6388458at2"/>
<feature type="transmembrane region" description="Helical" evidence="1">
    <location>
        <begin position="57"/>
        <end position="78"/>
    </location>
</feature>
<feature type="transmembrane region" description="Helical" evidence="1">
    <location>
        <begin position="175"/>
        <end position="192"/>
    </location>
</feature>
<evidence type="ECO:0000256" key="1">
    <source>
        <dbReference type="SAM" id="Phobius"/>
    </source>
</evidence>
<evidence type="ECO:0000313" key="3">
    <source>
        <dbReference type="Proteomes" id="UP000001494"/>
    </source>
</evidence>
<feature type="transmembrane region" description="Helical" evidence="1">
    <location>
        <begin position="18"/>
        <end position="37"/>
    </location>
</feature>
<dbReference type="KEGG" id="zmm:Zmob_0282"/>
<name>A0A0H3G0C5_ZYMMA</name>
<sequence>MIRLITAEWFKIEHPRRLLLLMLSPALVTAFIGWFAGHHDGIFLDIAAWQEVWQTILFFWSCFAFSFFIAVLAARLNGIEHSNNSWRMMLTLPLRPYHLFFAKLSLEWGLLFFANIMMILVYSLAFLVSSHSSMTGYGFDMALVKSFFLLPFVMLPVLLIQHALSWFLTNTRFPVIFGNICSLASLPVSSYFQDKGWLLYPWDYGLRFVHDTLDLKMGEKIFPVSQGSFLAFAFILFLVASAAVTVVLKQRDIH</sequence>
<dbReference type="HOGENOM" id="CLU_086622_5_0_5"/>
<feature type="transmembrane region" description="Helical" evidence="1">
    <location>
        <begin position="99"/>
        <end position="128"/>
    </location>
</feature>
<evidence type="ECO:0008006" key="4">
    <source>
        <dbReference type="Google" id="ProtNLM"/>
    </source>
</evidence>
<feature type="transmembrane region" description="Helical" evidence="1">
    <location>
        <begin position="148"/>
        <end position="168"/>
    </location>
</feature>
<dbReference type="Pfam" id="PF12730">
    <property type="entry name" value="ABC2_membrane_4"/>
    <property type="match status" value="1"/>
</dbReference>
<dbReference type="AlphaFoldDB" id="A0A0H3G0C5"/>
<dbReference type="EMBL" id="CP002850">
    <property type="protein sequence ID" value="AEH62132.1"/>
    <property type="molecule type" value="Genomic_DNA"/>
</dbReference>
<dbReference type="eggNOG" id="COG4200">
    <property type="taxonomic scope" value="Bacteria"/>
</dbReference>
<reference evidence="2 3" key="1">
    <citation type="journal article" date="2011" name="J. Bacteriol.">
        <title>Genome sequence of the ethanol-producing Zymomonas mobilis subsp. mobilis lectotype strain ATCC 10988.</title>
        <authorList>
            <person name="Pappas K.M."/>
            <person name="Kouvelis V.N."/>
            <person name="Saunders E."/>
            <person name="Brettin T.S."/>
            <person name="Bruce D."/>
            <person name="Detter C."/>
            <person name="Balakireva M."/>
            <person name="Han C.S."/>
            <person name="Savvakis G."/>
            <person name="Kyrpides N.C."/>
            <person name="Typas M.A."/>
        </authorList>
    </citation>
    <scope>NUCLEOTIDE SEQUENCE [LARGE SCALE GENOMIC DNA]</scope>
    <source>
        <strain evidence="3">ATCC 10988 / DSM 424 / CCUG 17860 / LMG 404 / NCIMB 8938 / NRRL B-806 / ZM1</strain>
    </source>
</reference>
<keyword evidence="1" id="KW-1133">Transmembrane helix</keyword>